<dbReference type="InterPro" id="IPR031157">
    <property type="entry name" value="G_TR_CS"/>
</dbReference>
<dbReference type="Pfam" id="PF03144">
    <property type="entry name" value="GTP_EFTU_D2"/>
    <property type="match status" value="1"/>
</dbReference>
<dbReference type="InterPro" id="IPR004161">
    <property type="entry name" value="EFTu-like_2"/>
</dbReference>
<dbReference type="InterPro" id="IPR035647">
    <property type="entry name" value="EFG_III/V"/>
</dbReference>
<dbReference type="Gene3D" id="2.40.30.10">
    <property type="entry name" value="Translation factors"/>
    <property type="match status" value="1"/>
</dbReference>
<dbReference type="PROSITE" id="PS51722">
    <property type="entry name" value="G_TR_2"/>
    <property type="match status" value="1"/>
</dbReference>
<evidence type="ECO:0000313" key="5">
    <source>
        <dbReference type="Proteomes" id="UP000178659"/>
    </source>
</evidence>
<dbReference type="Gene3D" id="3.30.70.240">
    <property type="match status" value="1"/>
</dbReference>
<dbReference type="InterPro" id="IPR047043">
    <property type="entry name" value="BipA_III"/>
</dbReference>
<dbReference type="FunFam" id="3.40.50.300:FF:000055">
    <property type="entry name" value="GTP-binding protein TypA"/>
    <property type="match status" value="1"/>
</dbReference>
<organism evidence="4 5">
    <name type="scientific">Candidatus Blackburnbacteria bacterium RIFCSPLOWO2_01_FULL_40_20</name>
    <dbReference type="NCBI Taxonomy" id="1797519"/>
    <lineage>
        <taxon>Bacteria</taxon>
        <taxon>Candidatus Blackburniibacteriota</taxon>
    </lineage>
</organism>
<reference evidence="4 5" key="1">
    <citation type="journal article" date="2016" name="Nat. Commun.">
        <title>Thousands of microbial genomes shed light on interconnected biogeochemical processes in an aquifer system.</title>
        <authorList>
            <person name="Anantharaman K."/>
            <person name="Brown C.T."/>
            <person name="Hug L.A."/>
            <person name="Sharon I."/>
            <person name="Castelle C.J."/>
            <person name="Probst A.J."/>
            <person name="Thomas B.C."/>
            <person name="Singh A."/>
            <person name="Wilkins M.J."/>
            <person name="Karaoz U."/>
            <person name="Brodie E.L."/>
            <person name="Williams K.H."/>
            <person name="Hubbard S.S."/>
            <person name="Banfield J.F."/>
        </authorList>
    </citation>
    <scope>NUCLEOTIDE SEQUENCE [LARGE SCALE GENOMIC DNA]</scope>
</reference>
<dbReference type="GO" id="GO:1990904">
    <property type="term" value="C:ribonucleoprotein complex"/>
    <property type="evidence" value="ECO:0007669"/>
    <property type="project" value="TreeGrafter"/>
</dbReference>
<dbReference type="Gene3D" id="2.40.50.250">
    <property type="entry name" value="bipa protein"/>
    <property type="match status" value="1"/>
</dbReference>
<evidence type="ECO:0000313" key="4">
    <source>
        <dbReference type="EMBL" id="OGY13464.1"/>
    </source>
</evidence>
<dbReference type="NCBIfam" id="TIGR00231">
    <property type="entry name" value="small_GTP"/>
    <property type="match status" value="1"/>
</dbReference>
<evidence type="ECO:0000259" key="3">
    <source>
        <dbReference type="PROSITE" id="PS51722"/>
    </source>
</evidence>
<dbReference type="PROSITE" id="PS00301">
    <property type="entry name" value="G_TR_1"/>
    <property type="match status" value="1"/>
</dbReference>
<dbReference type="SUPFAM" id="SSF50447">
    <property type="entry name" value="Translation proteins"/>
    <property type="match status" value="1"/>
</dbReference>
<dbReference type="Pfam" id="PF00679">
    <property type="entry name" value="EFG_C"/>
    <property type="match status" value="1"/>
</dbReference>
<dbReference type="GO" id="GO:0005525">
    <property type="term" value="F:GTP binding"/>
    <property type="evidence" value="ECO:0007669"/>
    <property type="project" value="UniProtKB-KW"/>
</dbReference>
<dbReference type="Gene3D" id="3.40.50.300">
    <property type="entry name" value="P-loop containing nucleotide triphosphate hydrolases"/>
    <property type="match status" value="1"/>
</dbReference>
<dbReference type="SUPFAM" id="SSF54980">
    <property type="entry name" value="EF-G C-terminal domain-like"/>
    <property type="match status" value="2"/>
</dbReference>
<evidence type="ECO:0000256" key="1">
    <source>
        <dbReference type="ARBA" id="ARBA00023134"/>
    </source>
</evidence>
<dbReference type="InterPro" id="IPR005225">
    <property type="entry name" value="Small_GTP-bd"/>
</dbReference>
<dbReference type="InterPro" id="IPR047041">
    <property type="entry name" value="BipA_GTP-bd_dom"/>
</dbReference>
<dbReference type="CDD" id="cd16263">
    <property type="entry name" value="BipA_III"/>
    <property type="match status" value="1"/>
</dbReference>
<feature type="domain" description="Tr-type G" evidence="3">
    <location>
        <begin position="2"/>
        <end position="208"/>
    </location>
</feature>
<keyword evidence="1" id="KW-0342">GTP-binding</keyword>
<dbReference type="InterPro" id="IPR000795">
    <property type="entry name" value="T_Tr_GTP-bd_dom"/>
</dbReference>
<dbReference type="Pfam" id="PF00009">
    <property type="entry name" value="GTP_EFTU"/>
    <property type="match status" value="1"/>
</dbReference>
<dbReference type="NCBIfam" id="TIGR01394">
    <property type="entry name" value="TypA_BipA"/>
    <property type="match status" value="1"/>
</dbReference>
<proteinExistence type="predicted"/>
<dbReference type="InterPro" id="IPR047042">
    <property type="entry name" value="BipA_II"/>
</dbReference>
<dbReference type="Proteomes" id="UP000178659">
    <property type="component" value="Unassembled WGS sequence"/>
</dbReference>
<evidence type="ECO:0000256" key="2">
    <source>
        <dbReference type="ARBA" id="ARBA00035722"/>
    </source>
</evidence>
<dbReference type="PRINTS" id="PR00315">
    <property type="entry name" value="ELONGATNFCT"/>
</dbReference>
<dbReference type="CDD" id="cd03691">
    <property type="entry name" value="BipA_TypA_II"/>
    <property type="match status" value="1"/>
</dbReference>
<keyword evidence="1" id="KW-0547">Nucleotide-binding</keyword>
<dbReference type="PANTHER" id="PTHR42908:SF8">
    <property type="entry name" value="TR-TYPE G DOMAIN-CONTAINING PROTEIN"/>
    <property type="match status" value="1"/>
</dbReference>
<dbReference type="InterPro" id="IPR042116">
    <property type="entry name" value="TypA/BipA_C"/>
</dbReference>
<dbReference type="Gene3D" id="3.30.70.870">
    <property type="entry name" value="Elongation Factor G (Translational Gtpase), domain 3"/>
    <property type="match status" value="1"/>
</dbReference>
<dbReference type="Pfam" id="PF21018">
    <property type="entry name" value="BipA_C"/>
    <property type="match status" value="1"/>
</dbReference>
<dbReference type="InterPro" id="IPR000640">
    <property type="entry name" value="EFG_V-like"/>
</dbReference>
<dbReference type="CDD" id="cd01891">
    <property type="entry name" value="TypA_BipA"/>
    <property type="match status" value="1"/>
</dbReference>
<gene>
    <name evidence="4" type="ORF">A3A77_00010</name>
</gene>
<dbReference type="EMBL" id="MHCC01000014">
    <property type="protein sequence ID" value="OGY13464.1"/>
    <property type="molecule type" value="Genomic_DNA"/>
</dbReference>
<dbReference type="InterPro" id="IPR009000">
    <property type="entry name" value="Transl_B-barrel_sf"/>
</dbReference>
<dbReference type="GO" id="GO:0005829">
    <property type="term" value="C:cytosol"/>
    <property type="evidence" value="ECO:0007669"/>
    <property type="project" value="TreeGrafter"/>
</dbReference>
<dbReference type="AlphaFoldDB" id="A0A1G1VDH8"/>
<dbReference type="PANTHER" id="PTHR42908">
    <property type="entry name" value="TRANSLATION ELONGATION FACTOR-RELATED"/>
    <property type="match status" value="1"/>
</dbReference>
<dbReference type="InterPro" id="IPR006298">
    <property type="entry name" value="BipA"/>
</dbReference>
<name>A0A1G1VDH8_9BACT</name>
<protein>
    <recommendedName>
        <fullName evidence="2">50S ribosomal subunit assembly factor BipA</fullName>
    </recommendedName>
</protein>
<accession>A0A1G1VDH8</accession>
<dbReference type="SUPFAM" id="SSF52540">
    <property type="entry name" value="P-loop containing nucleoside triphosphate hydrolases"/>
    <property type="match status" value="1"/>
</dbReference>
<dbReference type="InterPro" id="IPR048876">
    <property type="entry name" value="BipA_C"/>
</dbReference>
<sequence>MNNIRNVAIIAHVDHGKTTLVDALLRQSKTKLGKQFTENSELIMDSNDLEKERGITIFSKNASVMWNPSTSSGQGGTKINIIDTPGHADFGGEVERVLKMADGCLLLIDAKEGPMPQTRFVLKRALEFKHKIIVVVNKIDKQDARIQYALNKTFDLFLELGADEDAAYFPTVYCSGKRGLAGFEPDLSKMTDITPIFEAIMKYIPAPTGDCNLPLQMLITSISKDNFKGRIATGRIYNGRLVSGQDVAHINRDGQIKRCRITSLITFQGLDRVETAEAQAGDILAIAGIPDITIGETVADPSACSGQVNLALPLLDIEEPTVRMTFSVNASPFAGREGEFKTSRQVQERLFKELESDVALRVGVEGSGWLVSGRGELHLAILIERMRREGYEFQVSRPQVIEKRINDEMVTPFERVMVEVPEAYSGTVMQKMGLRRGLLQDMSTEEGIVFMEFIISTKDLFGYRSEFITDTHGLGLISSAFIEYRKDSGRVLARERGSLVVHEGGVTKLYGLLAAQERGELFVGPAVPVYAGQVVGQNVREEDIRINVCKEKHLTNHRSKGDGVSEHFNAPKIISLENALEYIDDSELVEVTPKNIRIRKINLNAY</sequence>
<comment type="caution">
    <text evidence="4">The sequence shown here is derived from an EMBL/GenBank/DDBJ whole genome shotgun (WGS) entry which is preliminary data.</text>
</comment>
<dbReference type="InterPro" id="IPR035651">
    <property type="entry name" value="BipA_V"/>
</dbReference>
<dbReference type="FunFam" id="3.30.70.870:FF:000003">
    <property type="entry name" value="GTP-binding protein TypA"/>
    <property type="match status" value="1"/>
</dbReference>
<dbReference type="InterPro" id="IPR027417">
    <property type="entry name" value="P-loop_NTPase"/>
</dbReference>
<dbReference type="GO" id="GO:0003924">
    <property type="term" value="F:GTPase activity"/>
    <property type="evidence" value="ECO:0007669"/>
    <property type="project" value="InterPro"/>
</dbReference>
<dbReference type="CDD" id="cd03710">
    <property type="entry name" value="BipA_TypA_C"/>
    <property type="match status" value="1"/>
</dbReference>